<name>A0A9P6CMT3_9AGAR</name>
<feature type="compositionally biased region" description="Low complexity" evidence="3">
    <location>
        <begin position="154"/>
        <end position="187"/>
    </location>
</feature>
<comment type="caution">
    <text evidence="6">The sequence shown here is derived from an EMBL/GenBank/DDBJ whole genome shotgun (WGS) entry which is preliminary data.</text>
</comment>
<dbReference type="CDD" id="cd00118">
    <property type="entry name" value="LysM"/>
    <property type="match status" value="2"/>
</dbReference>
<dbReference type="InterPro" id="IPR018392">
    <property type="entry name" value="LysM"/>
</dbReference>
<keyword evidence="2" id="KW-0843">Virulence</keyword>
<dbReference type="PANTHER" id="PTHR34997">
    <property type="entry name" value="AM15"/>
    <property type="match status" value="1"/>
</dbReference>
<evidence type="ECO:0000313" key="6">
    <source>
        <dbReference type="EMBL" id="KAF9472656.1"/>
    </source>
</evidence>
<feature type="domain" description="LysM" evidence="5">
    <location>
        <begin position="81"/>
        <end position="127"/>
    </location>
</feature>
<dbReference type="Proteomes" id="UP000807469">
    <property type="component" value="Unassembled WGS sequence"/>
</dbReference>
<dbReference type="SMART" id="SM00257">
    <property type="entry name" value="LysM"/>
    <property type="match status" value="2"/>
</dbReference>
<dbReference type="SUPFAM" id="SSF54106">
    <property type="entry name" value="LysM domain"/>
    <property type="match status" value="2"/>
</dbReference>
<protein>
    <recommendedName>
        <fullName evidence="5">LysM domain-containing protein</fullName>
    </recommendedName>
</protein>
<keyword evidence="7" id="KW-1185">Reference proteome</keyword>
<dbReference type="AlphaFoldDB" id="A0A9P6CMT3"/>
<feature type="domain" description="LysM" evidence="5">
    <location>
        <begin position="24"/>
        <end position="71"/>
    </location>
</feature>
<evidence type="ECO:0000256" key="1">
    <source>
        <dbReference type="ARBA" id="ARBA00022669"/>
    </source>
</evidence>
<dbReference type="PANTHER" id="PTHR34997:SF1">
    <property type="entry name" value="PEPTIDOGLYCAN-BINDING LYSIN DOMAIN"/>
    <property type="match status" value="1"/>
</dbReference>
<reference evidence="6" key="1">
    <citation type="submission" date="2020-11" db="EMBL/GenBank/DDBJ databases">
        <authorList>
            <consortium name="DOE Joint Genome Institute"/>
            <person name="Ahrendt S."/>
            <person name="Riley R."/>
            <person name="Andreopoulos W."/>
            <person name="Labutti K."/>
            <person name="Pangilinan J."/>
            <person name="Ruiz-Duenas F.J."/>
            <person name="Barrasa J.M."/>
            <person name="Sanchez-Garcia M."/>
            <person name="Camarero S."/>
            <person name="Miyauchi S."/>
            <person name="Serrano A."/>
            <person name="Linde D."/>
            <person name="Babiker R."/>
            <person name="Drula E."/>
            <person name="Ayuso-Fernandez I."/>
            <person name="Pacheco R."/>
            <person name="Padilla G."/>
            <person name="Ferreira P."/>
            <person name="Barriuso J."/>
            <person name="Kellner H."/>
            <person name="Castanera R."/>
            <person name="Alfaro M."/>
            <person name="Ramirez L."/>
            <person name="Pisabarro A.G."/>
            <person name="Kuo A."/>
            <person name="Tritt A."/>
            <person name="Lipzen A."/>
            <person name="He G."/>
            <person name="Yan M."/>
            <person name="Ng V."/>
            <person name="Cullen D."/>
            <person name="Martin F."/>
            <person name="Rosso M.-N."/>
            <person name="Henrissat B."/>
            <person name="Hibbett D."/>
            <person name="Martinez A.T."/>
            <person name="Grigoriev I.V."/>
        </authorList>
    </citation>
    <scope>NUCLEOTIDE SEQUENCE</scope>
    <source>
        <strain evidence="6">CIRM-BRFM 674</strain>
    </source>
</reference>
<evidence type="ECO:0000259" key="5">
    <source>
        <dbReference type="PROSITE" id="PS51782"/>
    </source>
</evidence>
<feature type="signal peptide" evidence="4">
    <location>
        <begin position="1"/>
        <end position="20"/>
    </location>
</feature>
<feature type="region of interest" description="Disordered" evidence="3">
    <location>
        <begin position="154"/>
        <end position="221"/>
    </location>
</feature>
<sequence>MFSKLFVAAVLAVSAQSAIATCSKSYTVQQGDYCDKISQAQNVSTYQLAVLNSNAINSACSNLLPGQTLCLADNADEDCNTTYVVLKDDTCDGIAAKNGLNTTILSLNNPQINDGCSNIYLGEVLCTSKDVRVAPVPAAGVSVVAPATTIVVTPTAKPTPTPAAASTSVAVSTPTATPKAATPAPAQSDEDCDDDSSSNDDQCDDDAADEDDDDLPFCDEL</sequence>
<keyword evidence="1" id="KW-0147">Chitin-binding</keyword>
<dbReference type="EMBL" id="MU155511">
    <property type="protein sequence ID" value="KAF9472656.1"/>
    <property type="molecule type" value="Genomic_DNA"/>
</dbReference>
<dbReference type="Gene3D" id="3.10.350.10">
    <property type="entry name" value="LysM domain"/>
    <property type="match status" value="2"/>
</dbReference>
<dbReference type="PROSITE" id="PS51782">
    <property type="entry name" value="LYSM"/>
    <property type="match status" value="2"/>
</dbReference>
<dbReference type="OrthoDB" id="5985073at2759"/>
<accession>A0A9P6CMT3</accession>
<dbReference type="InterPro" id="IPR036779">
    <property type="entry name" value="LysM_dom_sf"/>
</dbReference>
<evidence type="ECO:0000256" key="2">
    <source>
        <dbReference type="ARBA" id="ARBA00023026"/>
    </source>
</evidence>
<organism evidence="6 7">
    <name type="scientific">Pholiota conissans</name>
    <dbReference type="NCBI Taxonomy" id="109636"/>
    <lineage>
        <taxon>Eukaryota</taxon>
        <taxon>Fungi</taxon>
        <taxon>Dikarya</taxon>
        <taxon>Basidiomycota</taxon>
        <taxon>Agaricomycotina</taxon>
        <taxon>Agaricomycetes</taxon>
        <taxon>Agaricomycetidae</taxon>
        <taxon>Agaricales</taxon>
        <taxon>Agaricineae</taxon>
        <taxon>Strophariaceae</taxon>
        <taxon>Pholiota</taxon>
    </lineage>
</organism>
<feature type="chain" id="PRO_5040205497" description="LysM domain-containing protein" evidence="4">
    <location>
        <begin position="21"/>
        <end position="221"/>
    </location>
</feature>
<evidence type="ECO:0000256" key="3">
    <source>
        <dbReference type="SAM" id="MobiDB-lite"/>
    </source>
</evidence>
<dbReference type="InterPro" id="IPR052210">
    <property type="entry name" value="LysM1-like"/>
</dbReference>
<evidence type="ECO:0000256" key="4">
    <source>
        <dbReference type="SAM" id="SignalP"/>
    </source>
</evidence>
<keyword evidence="4" id="KW-0732">Signal</keyword>
<gene>
    <name evidence="6" type="ORF">BDN70DRAFT_446300</name>
</gene>
<evidence type="ECO:0000313" key="7">
    <source>
        <dbReference type="Proteomes" id="UP000807469"/>
    </source>
</evidence>
<proteinExistence type="predicted"/>
<dbReference type="Pfam" id="PF01476">
    <property type="entry name" value="LysM"/>
    <property type="match status" value="2"/>
</dbReference>
<feature type="compositionally biased region" description="Acidic residues" evidence="3">
    <location>
        <begin position="188"/>
        <end position="221"/>
    </location>
</feature>
<dbReference type="GO" id="GO:0008061">
    <property type="term" value="F:chitin binding"/>
    <property type="evidence" value="ECO:0007669"/>
    <property type="project" value="UniProtKB-KW"/>
</dbReference>